<name>A0ABY9KRI3_9BACI</name>
<dbReference type="Pfam" id="PF08863">
    <property type="entry name" value="YolD"/>
    <property type="match status" value="1"/>
</dbReference>
<sequence length="121" mass="13941">MRPNKLSHGHNLIWESSRMMLPEHRAALNSLHKQRKHVRKLELDEQEQLLIDIQIRLAYETDVPIRLHLYSPEGNFSLSGNVKQIDRLAGKLRLQGADNQKESIPLSDIIGAEIDLLPEHL</sequence>
<keyword evidence="2" id="KW-1185">Reference proteome</keyword>
<organism evidence="1 2">
    <name type="scientific">Aciduricibacillus chroicocephali</name>
    <dbReference type="NCBI Taxonomy" id="3054939"/>
    <lineage>
        <taxon>Bacteria</taxon>
        <taxon>Bacillati</taxon>
        <taxon>Bacillota</taxon>
        <taxon>Bacilli</taxon>
        <taxon>Bacillales</taxon>
        <taxon>Bacillaceae</taxon>
        <taxon>Aciduricibacillus</taxon>
    </lineage>
</organism>
<dbReference type="EMBL" id="CP129113">
    <property type="protein sequence ID" value="WLV23499.1"/>
    <property type="molecule type" value="Genomic_DNA"/>
</dbReference>
<protein>
    <submittedName>
        <fullName evidence="1">YolD-like family protein</fullName>
    </submittedName>
</protein>
<dbReference type="Proteomes" id="UP001180087">
    <property type="component" value="Chromosome"/>
</dbReference>
<proteinExistence type="predicted"/>
<evidence type="ECO:0000313" key="2">
    <source>
        <dbReference type="Proteomes" id="UP001180087"/>
    </source>
</evidence>
<dbReference type="InterPro" id="IPR014962">
    <property type="entry name" value="YolD"/>
</dbReference>
<evidence type="ECO:0000313" key="1">
    <source>
        <dbReference type="EMBL" id="WLV23499.1"/>
    </source>
</evidence>
<gene>
    <name evidence="1" type="ORF">QR721_07480</name>
</gene>
<dbReference type="RefSeq" id="WP_348025567.1">
    <property type="nucleotide sequence ID" value="NZ_CP129113.1"/>
</dbReference>
<reference evidence="1" key="1">
    <citation type="submission" date="2023-06" db="EMBL/GenBank/DDBJ databases">
        <title>A Treasure from Seagulls: Isolation and Description of Aciduricobacillus qingdaonensis gen. nov., sp. nov., a Rare Obligately Uric Acid-utilizing Member in the Family Bacillaceae.</title>
        <authorList>
            <person name="Liu W."/>
            <person name="Wang B."/>
        </authorList>
    </citation>
    <scope>NUCLEOTIDE SEQUENCE</scope>
    <source>
        <strain evidence="1">44XB</strain>
    </source>
</reference>
<accession>A0ABY9KRI3</accession>